<name>A0A328A4C8_9STAP</name>
<evidence type="ECO:0000313" key="2">
    <source>
        <dbReference type="Proteomes" id="UP000249579"/>
    </source>
</evidence>
<dbReference type="RefSeq" id="WP_111745374.1">
    <property type="nucleotide sequence ID" value="NZ_JBHSQY010000002.1"/>
</dbReference>
<comment type="caution">
    <text evidence="1">The sequence shown here is derived from an EMBL/GenBank/DDBJ whole genome shotgun (WGS) entry which is preliminary data.</text>
</comment>
<evidence type="ECO:0000313" key="1">
    <source>
        <dbReference type="EMBL" id="RAK49319.1"/>
    </source>
</evidence>
<dbReference type="AlphaFoldDB" id="A0A328A4C8"/>
<evidence type="ECO:0008006" key="3">
    <source>
        <dbReference type="Google" id="ProtNLM"/>
    </source>
</evidence>
<accession>A0A328A4C8</accession>
<dbReference type="OrthoDB" id="9990798at2"/>
<reference evidence="1 2" key="1">
    <citation type="journal article" date="2018" name="Front. Microbiol.">
        <title>Description and Comparative Genomics of Macrococcus caseolyticus subsp. hominis subsp. nov., Macrococcus goetzii sp. nov., Macrococcus epidermidis sp. nov., and Macrococcus bohemicus sp. nov., Novel Macrococci From Human Clinical Material With Virulence Potential and Suspected Uptake of Foreign DNA by Natural Transformation.</title>
        <authorList>
            <person name="Maslanova I."/>
            <person name="Wertheimer Z."/>
            <person name="Sedlacek I."/>
            <person name="Svec P."/>
            <person name="Indrakova A."/>
            <person name="Kovarovic V."/>
            <person name="Schumann P."/>
            <person name="Sproer C."/>
            <person name="Kralova S."/>
            <person name="Sedo O."/>
            <person name="Kristofova L."/>
            <person name="Vrbovska V."/>
            <person name="Fuzik T."/>
            <person name="Petras P."/>
            <person name="Zdrahal Z."/>
            <person name="Ruzickova V."/>
            <person name="Doskar J."/>
            <person name="Pantucek R."/>
        </authorList>
    </citation>
    <scope>NUCLEOTIDE SEQUENCE [LARGE SCALE GENOMIC DNA]</scope>
    <source>
        <strain evidence="1 2">03/115</strain>
    </source>
</reference>
<protein>
    <recommendedName>
        <fullName evidence="3">DUF4309 domain-containing protein</fullName>
    </recommendedName>
</protein>
<dbReference type="EMBL" id="PZJG01000003">
    <property type="protein sequence ID" value="RAK49319.1"/>
    <property type="molecule type" value="Genomic_DNA"/>
</dbReference>
<dbReference type="Proteomes" id="UP000249579">
    <property type="component" value="Unassembled WGS sequence"/>
</dbReference>
<proteinExistence type="predicted"/>
<sequence length="350" mass="39450">MKKLIAGVLIASSLIYAPQVDAKSKSLCSIPGKTYDAISIHNDKDLKAINAGKYTFKGVKIGNTMKYVKSKLGKPESFIVTKDKTGITGYLMYGDYTLTFYSPKRFVSDDTLRLSAISILLEEEKRILKRDIESVVGPAKQSNVEIEGEKIDIFNYLGVQYSPISKGKIAIMAHMMKPSLYQSDSVVSKDNLVGNKLKNLKPKKLTVAELKVLNNGKFNYKGLKFGASPATIKKAAGNSNSDEYTNEEDTHTLTQSYGYKDWIELDYTADKCDGKYISDYLTFDYSKLKVTEKEMRAALGKPSDSYKDSYEDDEKPGKMIYMKTLEYKHLDVNLEKVGKTYYVDYIDVFR</sequence>
<gene>
    <name evidence="1" type="ORF">BHX94_05765</name>
</gene>
<organism evidence="1 2">
    <name type="scientific">Macrococcoides bohemicum</name>
    <dbReference type="NCBI Taxonomy" id="1903056"/>
    <lineage>
        <taxon>Bacteria</taxon>
        <taxon>Bacillati</taxon>
        <taxon>Bacillota</taxon>
        <taxon>Bacilli</taxon>
        <taxon>Bacillales</taxon>
        <taxon>Staphylococcaceae</taxon>
        <taxon>Macrococcoides</taxon>
    </lineage>
</organism>